<sequence>MDEPTRSKILIVDDTPANLLALREILASLDAEILAAGTPDEALALLTDHAFSLAFLDVQMAPLNGFELAKLIRGVKKFRLLPIIFMTASSRTEGLSLDGHDAGAVDVLFKPVNANIVRSKAKTFIELDHQRRTLEQQVAVLAQLREEAERASQSKAMFLANISHEMRTPLGNIMGYAEMLATYGEIGDKEMHFAKTILKSSRDLLSIIDNVLDLSAIEAGKLRIERVAFNVRGLASDFQTAVALKAQKKGIRFELNVADSVPANVIADPTKLKQILNNLVGNAIKFTESGLVHLALDYERDCLLVRVRDTGIGIEPAQARLLFRPFSQADISTSRRFGGSGLGLALSRDLARAMGGDLRLHSSVPGEGSVFEARIEARNVVAVDDEGDELQTSITRLRRRCLRGLYIDDIEDNRMLAQLMLEQLGVVLEFADSGLSGLTLAAHNDYDFILLDIQMPSMDGFEVLQMLREEGYSKPVFALSAHAMNHQVNLCLQRGFDAFMAKPLSRGKFITTLREQRMV</sequence>
<dbReference type="PROSITE" id="PS50110">
    <property type="entry name" value="RESPONSE_REGULATORY"/>
    <property type="match status" value="2"/>
</dbReference>
<accession>D0LMM5</accession>
<dbReference type="RefSeq" id="WP_012831304.1">
    <property type="nucleotide sequence ID" value="NC_013440.1"/>
</dbReference>
<feature type="coiled-coil region" evidence="6">
    <location>
        <begin position="127"/>
        <end position="161"/>
    </location>
</feature>
<organism evidence="9 10">
    <name type="scientific">Haliangium ochraceum (strain DSM 14365 / JCM 11303 / SMP-2)</name>
    <dbReference type="NCBI Taxonomy" id="502025"/>
    <lineage>
        <taxon>Bacteria</taxon>
        <taxon>Pseudomonadati</taxon>
        <taxon>Myxococcota</taxon>
        <taxon>Polyangia</taxon>
        <taxon>Haliangiales</taxon>
        <taxon>Kofleriaceae</taxon>
        <taxon>Haliangium</taxon>
    </lineage>
</organism>
<reference evidence="9 10" key="1">
    <citation type="journal article" date="2010" name="Stand. Genomic Sci.">
        <title>Complete genome sequence of Haliangium ochraceum type strain (SMP-2).</title>
        <authorList>
            <consortium name="US DOE Joint Genome Institute (JGI-PGF)"/>
            <person name="Ivanova N."/>
            <person name="Daum C."/>
            <person name="Lang E."/>
            <person name="Abt B."/>
            <person name="Kopitz M."/>
            <person name="Saunders E."/>
            <person name="Lapidus A."/>
            <person name="Lucas S."/>
            <person name="Glavina Del Rio T."/>
            <person name="Nolan M."/>
            <person name="Tice H."/>
            <person name="Copeland A."/>
            <person name="Cheng J.F."/>
            <person name="Chen F."/>
            <person name="Bruce D."/>
            <person name="Goodwin L."/>
            <person name="Pitluck S."/>
            <person name="Mavromatis K."/>
            <person name="Pati A."/>
            <person name="Mikhailova N."/>
            <person name="Chen A."/>
            <person name="Palaniappan K."/>
            <person name="Land M."/>
            <person name="Hauser L."/>
            <person name="Chang Y.J."/>
            <person name="Jeffries C.D."/>
            <person name="Detter J.C."/>
            <person name="Brettin T."/>
            <person name="Rohde M."/>
            <person name="Goker M."/>
            <person name="Bristow J."/>
            <person name="Markowitz V."/>
            <person name="Eisen J.A."/>
            <person name="Hugenholtz P."/>
            <person name="Kyrpides N.C."/>
            <person name="Klenk H.P."/>
        </authorList>
    </citation>
    <scope>NUCLEOTIDE SEQUENCE [LARGE SCALE GENOMIC DNA]</scope>
    <source>
        <strain evidence="10">DSM 14365 / CIP 107738 / JCM 11303 / AJ 13395 / SMP-2</strain>
    </source>
</reference>
<dbReference type="KEGG" id="hoh:Hoch_6238"/>
<dbReference type="InterPro" id="IPR036890">
    <property type="entry name" value="HATPase_C_sf"/>
</dbReference>
<keyword evidence="4" id="KW-0902">Two-component regulatory system</keyword>
<dbReference type="AlphaFoldDB" id="D0LMM5"/>
<comment type="catalytic activity">
    <reaction evidence="1">
        <text>ATP + protein L-histidine = ADP + protein N-phospho-L-histidine.</text>
        <dbReference type="EC" id="2.7.13.3"/>
    </reaction>
</comment>
<dbReference type="InterPro" id="IPR001789">
    <property type="entry name" value="Sig_transdc_resp-reg_receiver"/>
</dbReference>
<name>D0LMM5_HALO1</name>
<dbReference type="EC" id="2.7.13.3" evidence="2"/>
<dbReference type="SMART" id="SM00388">
    <property type="entry name" value="HisKA"/>
    <property type="match status" value="1"/>
</dbReference>
<evidence type="ECO:0000256" key="3">
    <source>
        <dbReference type="ARBA" id="ARBA00022553"/>
    </source>
</evidence>
<dbReference type="InterPro" id="IPR011006">
    <property type="entry name" value="CheY-like_superfamily"/>
</dbReference>
<feature type="modified residue" description="4-aspartylphosphate" evidence="5">
    <location>
        <position position="452"/>
    </location>
</feature>
<keyword evidence="6" id="KW-0175">Coiled coil</keyword>
<dbReference type="InterPro" id="IPR005467">
    <property type="entry name" value="His_kinase_dom"/>
</dbReference>
<gene>
    <name evidence="9" type="ordered locus">Hoch_6238</name>
</gene>
<dbReference type="Pfam" id="PF00072">
    <property type="entry name" value="Response_reg"/>
    <property type="match status" value="2"/>
</dbReference>
<dbReference type="eggNOG" id="COG4251">
    <property type="taxonomic scope" value="Bacteria"/>
</dbReference>
<feature type="modified residue" description="4-aspartylphosphate" evidence="5">
    <location>
        <position position="57"/>
    </location>
</feature>
<dbReference type="SMART" id="SM00448">
    <property type="entry name" value="REC"/>
    <property type="match status" value="2"/>
</dbReference>
<dbReference type="InterPro" id="IPR003661">
    <property type="entry name" value="HisK_dim/P_dom"/>
</dbReference>
<dbReference type="PRINTS" id="PR00344">
    <property type="entry name" value="BCTRLSENSOR"/>
</dbReference>
<evidence type="ECO:0000259" key="8">
    <source>
        <dbReference type="PROSITE" id="PS50110"/>
    </source>
</evidence>
<dbReference type="PANTHER" id="PTHR45339:SF1">
    <property type="entry name" value="HYBRID SIGNAL TRANSDUCTION HISTIDINE KINASE J"/>
    <property type="match status" value="1"/>
</dbReference>
<dbReference type="CDD" id="cd00082">
    <property type="entry name" value="HisKA"/>
    <property type="match status" value="1"/>
</dbReference>
<feature type="domain" description="Response regulatory" evidence="8">
    <location>
        <begin position="403"/>
        <end position="517"/>
    </location>
</feature>
<evidence type="ECO:0000256" key="4">
    <source>
        <dbReference type="ARBA" id="ARBA00023012"/>
    </source>
</evidence>
<dbReference type="OrthoDB" id="9758705at2"/>
<feature type="domain" description="Response regulatory" evidence="8">
    <location>
        <begin position="8"/>
        <end position="125"/>
    </location>
</feature>
<dbReference type="SUPFAM" id="SSF55874">
    <property type="entry name" value="ATPase domain of HSP90 chaperone/DNA topoisomerase II/histidine kinase"/>
    <property type="match status" value="1"/>
</dbReference>
<dbReference type="STRING" id="502025.Hoch_6238"/>
<dbReference type="GO" id="GO:0000155">
    <property type="term" value="F:phosphorelay sensor kinase activity"/>
    <property type="evidence" value="ECO:0007669"/>
    <property type="project" value="InterPro"/>
</dbReference>
<keyword evidence="3 5" id="KW-0597">Phosphoprotein</keyword>
<proteinExistence type="predicted"/>
<dbReference type="eggNOG" id="COG0784">
    <property type="taxonomic scope" value="Bacteria"/>
</dbReference>
<dbReference type="SUPFAM" id="SSF52172">
    <property type="entry name" value="CheY-like"/>
    <property type="match status" value="2"/>
</dbReference>
<evidence type="ECO:0000256" key="2">
    <source>
        <dbReference type="ARBA" id="ARBA00012438"/>
    </source>
</evidence>
<dbReference type="Gene3D" id="3.40.50.2300">
    <property type="match status" value="2"/>
</dbReference>
<keyword evidence="9" id="KW-0808">Transferase</keyword>
<dbReference type="eggNOG" id="COG3706">
    <property type="taxonomic scope" value="Bacteria"/>
</dbReference>
<dbReference type="Gene3D" id="3.30.565.10">
    <property type="entry name" value="Histidine kinase-like ATPase, C-terminal domain"/>
    <property type="match status" value="1"/>
</dbReference>
<evidence type="ECO:0000259" key="7">
    <source>
        <dbReference type="PROSITE" id="PS50109"/>
    </source>
</evidence>
<evidence type="ECO:0000313" key="10">
    <source>
        <dbReference type="Proteomes" id="UP000001880"/>
    </source>
</evidence>
<evidence type="ECO:0000256" key="1">
    <source>
        <dbReference type="ARBA" id="ARBA00000085"/>
    </source>
</evidence>
<evidence type="ECO:0000256" key="5">
    <source>
        <dbReference type="PROSITE-ProRule" id="PRU00169"/>
    </source>
</evidence>
<dbReference type="CDD" id="cd16922">
    <property type="entry name" value="HATPase_EvgS-ArcB-TorS-like"/>
    <property type="match status" value="1"/>
</dbReference>
<evidence type="ECO:0000313" key="9">
    <source>
        <dbReference type="EMBL" id="ACY18712.1"/>
    </source>
</evidence>
<dbReference type="PANTHER" id="PTHR45339">
    <property type="entry name" value="HYBRID SIGNAL TRANSDUCTION HISTIDINE KINASE J"/>
    <property type="match status" value="1"/>
</dbReference>
<dbReference type="InterPro" id="IPR004358">
    <property type="entry name" value="Sig_transdc_His_kin-like_C"/>
</dbReference>
<dbReference type="Proteomes" id="UP000001880">
    <property type="component" value="Chromosome"/>
</dbReference>
<dbReference type="CDD" id="cd17546">
    <property type="entry name" value="REC_hyHK_CKI1_RcsC-like"/>
    <property type="match status" value="1"/>
</dbReference>
<dbReference type="Gene3D" id="1.10.287.130">
    <property type="match status" value="1"/>
</dbReference>
<dbReference type="Pfam" id="PF00512">
    <property type="entry name" value="HisKA"/>
    <property type="match status" value="1"/>
</dbReference>
<feature type="domain" description="Histidine kinase" evidence="7">
    <location>
        <begin position="161"/>
        <end position="379"/>
    </location>
</feature>
<keyword evidence="10" id="KW-1185">Reference proteome</keyword>
<dbReference type="PROSITE" id="PS50109">
    <property type="entry name" value="HIS_KIN"/>
    <property type="match status" value="1"/>
</dbReference>
<protein>
    <recommendedName>
        <fullName evidence="2">histidine kinase</fullName>
        <ecNumber evidence="2">2.7.13.3</ecNumber>
    </recommendedName>
</protein>
<dbReference type="FunFam" id="3.30.565.10:FF:000010">
    <property type="entry name" value="Sensor histidine kinase RcsC"/>
    <property type="match status" value="1"/>
</dbReference>
<dbReference type="HOGENOM" id="CLU_000445_114_15_7"/>
<keyword evidence="9" id="KW-0418">Kinase</keyword>
<dbReference type="SMART" id="SM00387">
    <property type="entry name" value="HATPase_c"/>
    <property type="match status" value="1"/>
</dbReference>
<dbReference type="EMBL" id="CP001804">
    <property type="protein sequence ID" value="ACY18712.1"/>
    <property type="molecule type" value="Genomic_DNA"/>
</dbReference>
<evidence type="ECO:0000256" key="6">
    <source>
        <dbReference type="SAM" id="Coils"/>
    </source>
</evidence>
<dbReference type="InterPro" id="IPR003594">
    <property type="entry name" value="HATPase_dom"/>
</dbReference>
<dbReference type="Pfam" id="PF02518">
    <property type="entry name" value="HATPase_c"/>
    <property type="match status" value="1"/>
</dbReference>